<dbReference type="Pfam" id="PF13858">
    <property type="entry name" value="DUF4199"/>
    <property type="match status" value="1"/>
</dbReference>
<feature type="transmembrane region" description="Helical" evidence="1">
    <location>
        <begin position="7"/>
        <end position="28"/>
    </location>
</feature>
<evidence type="ECO:0000313" key="3">
    <source>
        <dbReference type="Proteomes" id="UP001337305"/>
    </source>
</evidence>
<organism evidence="2 3">
    <name type="scientific">Flavivirga spongiicola</name>
    <dbReference type="NCBI Taxonomy" id="421621"/>
    <lineage>
        <taxon>Bacteria</taxon>
        <taxon>Pseudomonadati</taxon>
        <taxon>Bacteroidota</taxon>
        <taxon>Flavobacteriia</taxon>
        <taxon>Flavobacteriales</taxon>
        <taxon>Flavobacteriaceae</taxon>
        <taxon>Flavivirga</taxon>
    </lineage>
</organism>
<name>A0ABU7XRU5_9FLAO</name>
<comment type="caution">
    <text evidence="2">The sequence shown here is derived from an EMBL/GenBank/DDBJ whole genome shotgun (WGS) entry which is preliminary data.</text>
</comment>
<dbReference type="Proteomes" id="UP001337305">
    <property type="component" value="Unassembled WGS sequence"/>
</dbReference>
<keyword evidence="3" id="KW-1185">Reference proteome</keyword>
<reference evidence="2 3" key="1">
    <citation type="submission" date="2022-09" db="EMBL/GenBank/DDBJ databases">
        <title>Genome sequencing of Flavivirga sp. MEBiC05379.</title>
        <authorList>
            <person name="Oh H.-M."/>
            <person name="Kwon K.K."/>
            <person name="Park M.J."/>
            <person name="Yang S.-H."/>
        </authorList>
    </citation>
    <scope>NUCLEOTIDE SEQUENCE [LARGE SCALE GENOMIC DNA]</scope>
    <source>
        <strain evidence="2 3">MEBiC05379</strain>
    </source>
</reference>
<keyword evidence="1" id="KW-1133">Transmembrane helix</keyword>
<protein>
    <submittedName>
        <fullName evidence="2">DUF4199 family protein</fullName>
    </submittedName>
</protein>
<proteinExistence type="predicted"/>
<evidence type="ECO:0000256" key="1">
    <source>
        <dbReference type="SAM" id="Phobius"/>
    </source>
</evidence>
<sequence length="151" mass="16889">MKKIPLSVRFGLITSSMLIAYFLILALFHKHVNPAFSFFNAVITAFGICEAVRLKKIENPKIFTYGEGFKTGIITGFTATFVFTVFFLFYTTEIYPAFLPELLQTIKGGFNIGIGMVTFIVAVMGFATTVVVVLAVMQLFKKTRNIPQNHL</sequence>
<feature type="transmembrane region" description="Helical" evidence="1">
    <location>
        <begin position="112"/>
        <end position="136"/>
    </location>
</feature>
<dbReference type="RefSeq" id="WP_303305792.1">
    <property type="nucleotide sequence ID" value="NZ_JAODOP010000004.1"/>
</dbReference>
<gene>
    <name evidence="2" type="ORF">N1F79_09920</name>
</gene>
<accession>A0ABU7XRU5</accession>
<dbReference type="InterPro" id="IPR022357">
    <property type="entry name" value="MIP_CS"/>
</dbReference>
<evidence type="ECO:0000313" key="2">
    <source>
        <dbReference type="EMBL" id="MEF3833447.1"/>
    </source>
</evidence>
<keyword evidence="1" id="KW-0472">Membrane</keyword>
<feature type="transmembrane region" description="Helical" evidence="1">
    <location>
        <begin position="73"/>
        <end position="92"/>
    </location>
</feature>
<keyword evidence="1" id="KW-0812">Transmembrane</keyword>
<dbReference type="InterPro" id="IPR025250">
    <property type="entry name" value="DUF4199"/>
</dbReference>
<feature type="transmembrane region" description="Helical" evidence="1">
    <location>
        <begin position="34"/>
        <end position="52"/>
    </location>
</feature>
<dbReference type="EMBL" id="JAODOP010000004">
    <property type="protein sequence ID" value="MEF3833447.1"/>
    <property type="molecule type" value="Genomic_DNA"/>
</dbReference>
<dbReference type="PROSITE" id="PS00221">
    <property type="entry name" value="MIP"/>
    <property type="match status" value="1"/>
</dbReference>